<evidence type="ECO:0000313" key="5">
    <source>
        <dbReference type="Proteomes" id="UP000186817"/>
    </source>
</evidence>
<evidence type="ECO:0000256" key="1">
    <source>
        <dbReference type="ARBA" id="ARBA00022729"/>
    </source>
</evidence>
<sequence>MFILGTGGPGALTPHLEPDEHAKKGMTEVLARCWAWRWGRGHLSPSRARVPRTRARLASWLGYCFTFLFLQTGAATPQVVSLTFQQGASPVLLSLPANISAEDVRLDSEVRITFDEDVVLQPSGQVTLFDGVNSTSFGLGSGAVIDANDSSQLVLNEGNLDTTFLTEFVGYYLTIDAGTVQSVGSGLPNAFFQYTFATGDFTPPSLVSVLPSNGEPSADPDDSINLTFSEGVEASPDAAKVVTIRNLYTGASTSLPCKSNSVVLEYDSAIVDPGAFSDHCQRYEVTYSSGCFRDLSASQNEVAALSGGAYVFEASCITGFSPANNADDFALDGRIVINFSEAIEPGSGNLVLTPVGRTSQYRSIPVQDELQVSFDMLNTSITISPNDPLLASEVARSNLCPINAATLDDCKGQIWDITMASGVLRRATPTTLLAQRDLLEPLQPAGSNGETYRVRTRAADVTPPVMTVVSADGISENIIRVTIRLDESGTTFCQAFPDGPSGQKLAVTLSEIGSTFSASADFSSIFGYAEMEVDVADLATKTFYNVYCYAQDTEQPIVNVVTMGAAVATRQRVRTLDTTAPLSFNCTAQAASGREDAIDVSLTLDELGTAFCVAVRAGLPRPSRFMVAAGFSSITFAYELRSEQPFVASMLVDMVSADYGPSGWAQDDEGPVRELGNVILQVLVSRLDTTPPQMSIVDAEAVAKDTLHLIVRLDEGDFAPQLACQGAPDVQPLNMSLDFENLIKAESANCTAGLSARAARDTLGNECGTFWVYDLDDIEDSSADGVSTPADFDASPWKYQQDVSILLLNLEEATRYDYIYCYAEDDEDDGARLTEQKLACPVSSAVKARGADMERGTGSAANKMVFNTGVQASQVEFIRNQLGSIVTLDETPPTFTALEIQDPTSSNDRISVSFELNEPGTAYCRATRSDSGETAADMTITMTKLENVDPLLTSRDDEDVFFLEATLYDVYCWARDAAVDTKGSPAGGRVANIWVKDSTPPTITLIDSESLDSNTIQVTLQLDEPGTIWCRDAHLLISARASVFSITAPTPHRNVHIVMNRLLNSNQVSTALVSQTDYQVLCFAEDDWPIEVFLVTAAQLLGTNPSEQGRPGLHFKAWSEGALAGQWEVSLTAVHSLRELIGTKRTLDETPPNFTQLVLDDPTTYNDRIIVAFALNEPGTAYCRATRSDSGETSADMPVVRILGVGCLIKEQQPAGPLRIMAARSIITMTKLENIDPALTNREDHNIFIDEASQYDVYCLAKDDATDDRGLARPNIMTAGYISADVGDPLSPQGGYWFVLQLLGRCQAAEVVAANSTNFLSCREDEVQATNSSEDCFYEDFVKGLENETVFSAVSEPYRDVMIEVTRIWRKDQSSIPLMHEHLYSVFCFAEDDWPAQVSSVVSVNFGSPTATNKVDLSQGLALRDAIGPLATLDEAAPTFTFLEIEDPSAGNDRIVVTFALNEPGTAYCRPTRSDSGETWLDMHINRIVSAAWSSPFSSGVATIEMTSISNRSLDRLDNAALDEAVRYDVYCWAEDDALDGWGMPRPNLMSQEYAGTAVNNASSPAGGFTAGVWVRDSTPPKMIFVRSEAVARSTPTLQVTLQLSEPGTVWCQAADLLEECTATDISSETNPDSPCYFVSFIKGNTTSSFEVAVDSAYRNVEVEVNVLQLRAGGTRALEPQRPYNVFCFAEDDWVLQADAAANSISYVSPSSPLQVSLNDSVDLKDEIGPLVTLDESPPSFTKLLIPNPTAYNDRIIVVLSLNEPGTAYCRATRSESGETAFDMSVNRVIAAGWSAVFASADVSIEMTKLENVDPALTARDDVDVFFEEQTQYDVYCWAQDRAVNSQGVPRPNYMSHAYMATEANSSSSPAGGLTQHVWVTDSTPPTMIFVRADALASATLQVTLQLDEPGTIWCQAAEIASASPNSFCNELDFQDSDPLTECFFETFVKASAAPADALFSVLVPEAYRNVDININRVVSKDSTSSTSLTSQHQYAVVCFAEDDWKIQADGLPSPEYTPPAGPNQVNLTDARLLRDAIGSLLTLDEAPPTFSLLTTVDPTEMNDRIVVTFALNEAGTTFCRPTRRDSGEAAQDISINRIISAGWSAVDDGSGSDHTIEIIGIENVMLDQLEPLDEAQQYDVYCWARDSATDMQGFSRANFMSHAYVGTAVGNDTTPSGGKIEAVWITDSTPPTLYFVRAGGVKTEDTLQVTLQLSEPGTVWCQAAEPANASLGSPYCNEDEISSNLLDACYWESFVKGSNAPSTFSADVHTAFEYVEVEINRIWRKNTASEDPLLPETGYKIFCYAEDDWPTKAQSVTTSVFFNETGLQPQQSSLASVIAFKDAVGLRTTLDLTPPNINVSNPAAPSETAITVLVSLSEAGTAWCKPVHGGGDAPTVLQILSAGFSAAMATEPYTATVMLSGEDATVPLVRGTDYEVFCYAEDDSCNGCAYGAGIGSEAIAETRTSIRTLDRTPPQLRVVNVRSIARDQIQLTIQADEGVRLWCAAWPSDLPPTDELGFPLNATNFEQMIKDWARSRCVDSLGVACGSFWVYDLDDLEDTSLDGMTSLASYRDERTWRHNEDVIVVLKGLSEQTEYSHLYCYAEDDEDDGLGGAANKMTYDTGVYSSQVIVIHQGLGNVTTLDETPPTFTQLSIQDPTNFPDRIEISFALNEPGTAYCRATRSDSGETGADMYIAWIQTAAWSSTHDGSSLPATIEISKLENLDPLLTNRDDQTVPILEAQQYDVYCWAMDSAVDTAGLARPNYMAQSYAITEVNSTTSPAGGWTRGVWVVDSTPPQIILVGAEAVSSSELQVTLQLDEPGTVWCQPGDTSGDATQCQSSEVQNQSSTTDCFWITLIQSNDFRANVHEAFVDVSINMNLLHPHQGHVASLLSPETAYEIFCYAEDDWPTQANAATNSVSFVAVTSPNNASFDDSERLRTGIGLLTTLDESPPNFTTLSIADPTLQNDRIVVVFSLNEAGTAYCRATRSDSGETATVMTINRIVSAGWSASNDGLGSGMIVMTHLENLTMLNLQSEPIREATQYDVYCLAKDSAVDGKGLARANWMQHDYVSRAVASPSSPEGGMTPGVWVVDATPPALLLVDAYAASQATIHLRLQLSEPGTIWCAPLATDNASFCSLDDMAANITVGCDYERFIKDQQPLQAASSAEVSESYKDVEVKVDRIVTRDGLTNYALETEQSYNVFCFAQDDWPLQATRALVQSPNFVAPGDAMRISLSDAEAFSNLIGNITTLDETPPSFTLLHIEDPTASNDRIVITLQLNEPGTAYCRAARSDSGEAPSDMHINRILTANWPAQNDGLSNSTVQITQLENVDPLSTSRDDEVEPIAEAVQYDVYCWAEDSAVDSSGYARHNYMTIGYTRTDAVTSAYPQGGRSPGVWVRDTTPPRMVFVRAEGISQETLQVTLQLDEPGTVWCAAVQTGTDPAYCIPGSSPSGSFSADPGPCEYESFVKGDSNVSFREEVPEAGVSIQIEINKIIRTDSGADPLMPETNYHIYCFAEDDWPADAMGATIRSQSYTGSTAIPNKVSLDDVLNFSDSADLLFVPRTLDEAAPSFTLLEIQDPTARNDQIQVVFALNEVGTAYCRPVRADSAEAAFPLGINRIVSAGWSATHDPSTSASSSLLIAGVQSSPLEELDEARQYDVYCWAQDEAKSNFGFPRPQFMSQAYVSNDVGNVTAPQGGKTANVWTLDSTAPTLLFIDWDAVKDEETLQVTLQLDEPGTVWCQAAEVVATNGSHCGDLELQDSDPLADCFFEDYIKGNFSHVFKQEVHTAFKDMEVEVNRLPSRDGLSSIPLSRRSGYKIFCFAEDDWIEQATVGSVNFAAPSSRNKVTFASVTAFKDLVGTATTLDLTPPNLTLLDVAATEDRIVVSVSMDEAGTVWCRAYRKGAAMPLAPEILETGFYVESPAEAMAEVNITAENAKGDPLAQGTDYEVYCYAEDVPCLRCSVAAGSSVEEIRKTQAGIRTLDVLPPRVTVLFAEALSKDTIQLTLQVDEGAKLWCAAWDSEPAGVSTGFEEMIKGANCTESHPPQRPCGSFWIYDLDDVEDTPLDGVSTVQDLAASYQYTRDVQITLFGLTEATVYDHIYCFAEDDEVDGLGSAPNKMYYDTSDAPAGTESSRLVSSVKAAVGSIVTLDESPATFTQLEILDPTAEEGLIAVSLALNEPGTAYCRVTRSDSGEVGSDMHVNRILAAGWSAVHAGPPADAVTINITALDSAVPLDVPSVPVEAATQYDVYCWAQDNAVSTLGFTRPNYMTQQYVTSPVVSPSSPSGGATAGVWVTDKTPPTIIYVSSEAVSSDTLQVTLQLDEPGTIWCAAAEPDSSANTQNCREGELQDSQPDPSIEPCYFETFAKGTYADGTVFKAEVSQPFRDVDIEISRIWERNGTSTSKLQPETPYKIFCFAEDDWVVQSTVGAVSPNFAAPTSPNKSPLSQGQSLLAAIGTRTTLDESPPRFAKLLIQNPTQTNDRIVVVFALNEPGTAYCRARRVDSAAATTSMKIPDILAAGWSASFSGPDATIEMTKTSMPHPGVGALDTSTADFDEQTQYDVFCWAHDDAVDGRGYARPNQQTEEYVNTEVGQGEVMNATLEGGKTPGVWVADTTPPTMLLVQAEALRSATLQVRLQLNEPGTVWCAAAGKGSPGSYCLDSELQSASSSADCFFEDYIKGNASDGTSFSAYVSEAFQDVEVEITRILRKDMTAGSLLLPQTTYQIFCFAEDDWKAQADSVNSSAEYVSPTGSPATTFVTVQTFSDSIGELATLDEAAPSFTLLEIQDPSAEEGVLVVNFALNEAGTAYCRATRSDSGESAEDMPINRVLTANWVGEYDGSSNVTIVMNNLENVDPSATKRDDEVAALMAGTQYDVYCWAKDEATNTFGYPQPNFMAASYVASPVLSAAAPAGGYTRGVWVTDSTPPTMFFSAFDALSEESLLVQLQLNEPGTVWCAATMPNGGSSSYCRPNDLQDSDALAACYYEDYIKGSAGQGTVFMKEVSDPYTDVSVEIDRIALSGIGGAGLGAPLPAETQFSVLCFAQDSWDLRSQDAFSQGQGSPNFVAPGGPNKVTMAQVLSFVTAAESLGAVATTLDLTAPSTTSWALHAPPDSESSLEVLFGVDEAATLFCLPLLTGAETPHISTITAEGHSANCSAASFDAGDCSSLAMALPGLLRGTGYDVHCQLEDDNMHPLLPNRRVLPVLSASVNDFTPPDIRVVRASGSEPGLIVVTLQLDEPGTVWCFSPSTVGQVISPGWVLAHGWRSETAADANTDVEVTVSRRGTTELQLVSETAYETYCAAKDTATNPSCTDPGCPAVPNLNTLAEMQLVRDAVGQIITRDVDPPTFSLLGARGVGEDMLSITLQLNEPGTAYCRATRTDAASTALHISHIVQAGFYATNDAMASSVISIDKLADRATEAPLTRGTAYDIFCWAKDSAQLHSCRPQGASAVCSFEASPNFMEQSYVQTRFSQTVHPPDLETGASGGLIDMVRTWDTTPPVLTFVWAEARSEDSMTATLQLDEPGTAYCRAYDVDPGSNVTFADVVAAPGGPFSFDLPSDSPLRSFTASAQRNFEITVTGLSREVLYFVYCVAEDDEATDGCFQRNATESPDCGNNEAAPILTEPLGRYSLDLTPPTLLVLDAVSYTQDSVRVTASLNEAGTVWCAAVLDLQPPPATNEVVAAGYLASIGAAGVLDVTIQNLMRDTEYDVYCFARDDGTMSAANSTLEVKLSKKNSISYSDMVATKMDAHVIYDSEAPRLLAVHPPHNAFGVGAEVNISLAFSEDIQAGNGTIELLATGEASVALEASEVLIVNAAMIITGSMHGGLALGKTWRLLVPNGALTDRTGIVPPHQELLTCELMLENGKGLTDPLKDSHKQWHVGRNRQCFCRRFGWRLCLATMKPQMMKHEALQGQGCELQPGHPKVQDQKEIGPEQEIPAELE</sequence>
<keyword evidence="1" id="KW-0732">Signal</keyword>
<organism evidence="4 5">
    <name type="scientific">Symbiodinium microadriaticum</name>
    <name type="common">Dinoflagellate</name>
    <name type="synonym">Zooxanthella microadriatica</name>
    <dbReference type="NCBI Taxonomy" id="2951"/>
    <lineage>
        <taxon>Eukaryota</taxon>
        <taxon>Sar</taxon>
        <taxon>Alveolata</taxon>
        <taxon>Dinophyceae</taxon>
        <taxon>Suessiales</taxon>
        <taxon>Symbiodiniaceae</taxon>
        <taxon>Symbiodinium</taxon>
    </lineage>
</organism>
<name>A0A1Q9E0L8_SYMMI</name>
<dbReference type="EMBL" id="LSRX01000309">
    <property type="protein sequence ID" value="OLQ00965.1"/>
    <property type="molecule type" value="Genomic_DNA"/>
</dbReference>
<feature type="domain" description="SbsA Ig-like" evidence="3">
    <location>
        <begin position="201"/>
        <end position="304"/>
    </location>
</feature>
<dbReference type="Pfam" id="PF13205">
    <property type="entry name" value="Big_5"/>
    <property type="match status" value="2"/>
</dbReference>
<protein>
    <recommendedName>
        <fullName evidence="3">SbsA Ig-like domain-containing protein</fullName>
    </recommendedName>
</protein>
<evidence type="ECO:0000259" key="3">
    <source>
        <dbReference type="Pfam" id="PF13205"/>
    </source>
</evidence>
<proteinExistence type="predicted"/>
<dbReference type="Proteomes" id="UP000186817">
    <property type="component" value="Unassembled WGS sequence"/>
</dbReference>
<comment type="caution">
    <text evidence="4">The sequence shown here is derived from an EMBL/GenBank/DDBJ whole genome shotgun (WGS) entry which is preliminary data.</text>
</comment>
<keyword evidence="5" id="KW-1185">Reference proteome</keyword>
<accession>A0A1Q9E0L8</accession>
<feature type="region of interest" description="Disordered" evidence="2">
    <location>
        <begin position="5915"/>
        <end position="5942"/>
    </location>
</feature>
<gene>
    <name evidence="4" type="ORF">AK812_SmicGene16335</name>
</gene>
<dbReference type="OrthoDB" id="423774at2759"/>
<evidence type="ECO:0000256" key="2">
    <source>
        <dbReference type="SAM" id="MobiDB-lite"/>
    </source>
</evidence>
<reference evidence="4 5" key="1">
    <citation type="submission" date="2016-02" db="EMBL/GenBank/DDBJ databases">
        <title>Genome analysis of coral dinoflagellate symbionts highlights evolutionary adaptations to a symbiotic lifestyle.</title>
        <authorList>
            <person name="Aranda M."/>
            <person name="Li Y."/>
            <person name="Liew Y.J."/>
            <person name="Baumgarten S."/>
            <person name="Simakov O."/>
            <person name="Wilson M."/>
            <person name="Piel J."/>
            <person name="Ashoor H."/>
            <person name="Bougouffa S."/>
            <person name="Bajic V.B."/>
            <person name="Ryu T."/>
            <person name="Ravasi T."/>
            <person name="Bayer T."/>
            <person name="Micklem G."/>
            <person name="Kim H."/>
            <person name="Bhak J."/>
            <person name="Lajeunesse T.C."/>
            <person name="Voolstra C.R."/>
        </authorList>
    </citation>
    <scope>NUCLEOTIDE SEQUENCE [LARGE SCALE GENOMIC DNA]</scope>
    <source>
        <strain evidence="4 5">CCMP2467</strain>
    </source>
</reference>
<feature type="domain" description="SbsA Ig-like" evidence="3">
    <location>
        <begin position="317"/>
        <end position="393"/>
    </location>
</feature>
<dbReference type="InterPro" id="IPR032812">
    <property type="entry name" value="SbsA_Ig"/>
</dbReference>
<evidence type="ECO:0000313" key="4">
    <source>
        <dbReference type="EMBL" id="OLQ00965.1"/>
    </source>
</evidence>